<dbReference type="PANTHER" id="PTHR34273:SF2">
    <property type="entry name" value="METHYLTHIORIBOSE KINASE"/>
    <property type="match status" value="1"/>
</dbReference>
<dbReference type="InterPro" id="IPR011009">
    <property type="entry name" value="Kinase-like_dom_sf"/>
</dbReference>
<dbReference type="EMBL" id="HBHQ01004837">
    <property type="protein sequence ID" value="CAD9811403.1"/>
    <property type="molecule type" value="Transcribed_RNA"/>
</dbReference>
<gene>
    <name evidence="7" type="ORF">ASEP1449_LOCUS3228</name>
</gene>
<evidence type="ECO:0000259" key="6">
    <source>
        <dbReference type="Pfam" id="PF01636"/>
    </source>
</evidence>
<evidence type="ECO:0000256" key="4">
    <source>
        <dbReference type="ARBA" id="ARBA00022777"/>
    </source>
</evidence>
<accession>A0A7S2XJV9</accession>
<dbReference type="Gene3D" id="3.90.1200.10">
    <property type="match status" value="1"/>
</dbReference>
<evidence type="ECO:0000256" key="2">
    <source>
        <dbReference type="ARBA" id="ARBA00022679"/>
    </source>
</evidence>
<reference evidence="7" key="1">
    <citation type="submission" date="2021-01" db="EMBL/GenBank/DDBJ databases">
        <authorList>
            <person name="Corre E."/>
            <person name="Pelletier E."/>
            <person name="Niang G."/>
            <person name="Scheremetjew M."/>
            <person name="Finn R."/>
            <person name="Kale V."/>
            <person name="Holt S."/>
            <person name="Cochrane G."/>
            <person name="Meng A."/>
            <person name="Brown T."/>
            <person name="Cohen L."/>
        </authorList>
    </citation>
    <scope>NUCLEOTIDE SEQUENCE</scope>
    <source>
        <strain evidence="7">CCMP2084</strain>
    </source>
</reference>
<evidence type="ECO:0000256" key="3">
    <source>
        <dbReference type="ARBA" id="ARBA00022741"/>
    </source>
</evidence>
<keyword evidence="3" id="KW-0547">Nucleotide-binding</keyword>
<dbReference type="Gene3D" id="3.30.200.20">
    <property type="entry name" value="Phosphorylase Kinase, domain 1"/>
    <property type="match status" value="1"/>
</dbReference>
<dbReference type="AlphaFoldDB" id="A0A7S2XJV9"/>
<keyword evidence="4" id="KW-0418">Kinase</keyword>
<dbReference type="PANTHER" id="PTHR34273">
    <property type="entry name" value="METHYLTHIORIBOSE KINASE"/>
    <property type="match status" value="1"/>
</dbReference>
<evidence type="ECO:0000256" key="5">
    <source>
        <dbReference type="ARBA" id="ARBA00022840"/>
    </source>
</evidence>
<protein>
    <recommendedName>
        <fullName evidence="6">Aminoglycoside phosphotransferase domain-containing protein</fullName>
    </recommendedName>
</protein>
<feature type="domain" description="Aminoglycoside phosphotransferase" evidence="6">
    <location>
        <begin position="65"/>
        <end position="303"/>
    </location>
</feature>
<evidence type="ECO:0000313" key="7">
    <source>
        <dbReference type="EMBL" id="CAD9811403.1"/>
    </source>
</evidence>
<comment type="similarity">
    <text evidence="1">Belongs to the methylthioribose kinase family.</text>
</comment>
<dbReference type="Pfam" id="PF01636">
    <property type="entry name" value="APH"/>
    <property type="match status" value="1"/>
</dbReference>
<name>A0A7S2XJV9_9STRA</name>
<dbReference type="InterPro" id="IPR002575">
    <property type="entry name" value="Aminoglycoside_PTrfase"/>
</dbReference>
<organism evidence="7">
    <name type="scientific">Attheya septentrionalis</name>
    <dbReference type="NCBI Taxonomy" id="420275"/>
    <lineage>
        <taxon>Eukaryota</taxon>
        <taxon>Sar</taxon>
        <taxon>Stramenopiles</taxon>
        <taxon>Ochrophyta</taxon>
        <taxon>Bacillariophyta</taxon>
        <taxon>Coscinodiscophyceae</taxon>
        <taxon>Chaetocerotophycidae</taxon>
        <taxon>Chaetocerotales</taxon>
        <taxon>Attheyaceae</taxon>
        <taxon>Attheya</taxon>
    </lineage>
</organism>
<evidence type="ECO:0000256" key="1">
    <source>
        <dbReference type="ARBA" id="ARBA00010165"/>
    </source>
</evidence>
<dbReference type="GO" id="GO:0005524">
    <property type="term" value="F:ATP binding"/>
    <property type="evidence" value="ECO:0007669"/>
    <property type="project" value="UniProtKB-KW"/>
</dbReference>
<keyword evidence="2" id="KW-0808">Transferase</keyword>
<keyword evidence="5" id="KW-0067">ATP-binding</keyword>
<proteinExistence type="inferred from homology"/>
<dbReference type="SUPFAM" id="SSF56112">
    <property type="entry name" value="Protein kinase-like (PK-like)"/>
    <property type="match status" value="1"/>
</dbReference>
<sequence length="494" mass="55595">MAEHTTQDDDPPAELLEKDKETKKKLVIDTISSFCKDSSPFEIFRNMGEALNDGSGELVVDILTGGLTNYSYKVHMEGKGSMFAKLSFPYALWNPDRNVQYDVKRAQAEYEMMSRYGELAPGCVAKAYFCEAIDDMMLLVTEWSTSDEQWSNQFIDGNVDLRIAGPFARSIAKLHCVAVGSNNDEIDPEYNTTVRPCMLTIFPLMQDTVDGFFKGDVDNRVSELARVLGKETCDAIITKNEDDYSNTRDCLIHSDLHAFNILVEPKPEVSLLEHFGPTGSFAVCDWEMAMVGPIGRDIGLLYTVPIACSVTHAINGHAHISLDMLDYLDVVWEAYANELQTSGEKDEEFIRKAYQNTIAWCGWFLYIAYYTLKCQVAFLPLENSKDVDTLVESAGVIGLQCLQWGYMPTEDLSVVELRAKLRALMEDEIRRTKKPASIRRRRSSMLRASGRRVSDGALHFSSTKSRRESSSSFHLSLNSQQFWNANGIPGEIIE</sequence>
<dbReference type="GO" id="GO:0016301">
    <property type="term" value="F:kinase activity"/>
    <property type="evidence" value="ECO:0007669"/>
    <property type="project" value="UniProtKB-KW"/>
</dbReference>